<dbReference type="InterPro" id="IPR050215">
    <property type="entry name" value="Thiolase-like_sf_Thiolase"/>
</dbReference>
<keyword evidence="4 13" id="KW-0808">Transferase</keyword>
<name>A0AAD5X5F2_9FUNG</name>
<reference evidence="16" key="1">
    <citation type="submission" date="2020-05" db="EMBL/GenBank/DDBJ databases">
        <title>Phylogenomic resolution of chytrid fungi.</title>
        <authorList>
            <person name="Stajich J.E."/>
            <person name="Amses K."/>
            <person name="Simmons R."/>
            <person name="Seto K."/>
            <person name="Myers J."/>
            <person name="Bonds A."/>
            <person name="Quandt C.A."/>
            <person name="Barry K."/>
            <person name="Liu P."/>
            <person name="Grigoriev I."/>
            <person name="Longcore J.E."/>
            <person name="James T.Y."/>
        </authorList>
    </citation>
    <scope>NUCLEOTIDE SEQUENCE</scope>
    <source>
        <strain evidence="16">JEL0318</strain>
    </source>
</reference>
<evidence type="ECO:0000259" key="15">
    <source>
        <dbReference type="Pfam" id="PF02803"/>
    </source>
</evidence>
<evidence type="ECO:0000256" key="4">
    <source>
        <dbReference type="ARBA" id="ARBA00022679"/>
    </source>
</evidence>
<evidence type="ECO:0000256" key="12">
    <source>
        <dbReference type="PIRSR" id="PIRSR000429-1"/>
    </source>
</evidence>
<evidence type="ECO:0000256" key="1">
    <source>
        <dbReference type="ARBA" id="ARBA00004275"/>
    </source>
</evidence>
<dbReference type="InterPro" id="IPR020610">
    <property type="entry name" value="Thiolase_AS"/>
</dbReference>
<evidence type="ECO:0000313" key="17">
    <source>
        <dbReference type="Proteomes" id="UP001212841"/>
    </source>
</evidence>
<dbReference type="Proteomes" id="UP001212841">
    <property type="component" value="Unassembled WGS sequence"/>
</dbReference>
<dbReference type="GO" id="GO:0006635">
    <property type="term" value="P:fatty acid beta-oxidation"/>
    <property type="evidence" value="ECO:0007669"/>
    <property type="project" value="TreeGrafter"/>
</dbReference>
<feature type="active site" description="Acyl-thioester intermediate" evidence="12">
    <location>
        <position position="123"/>
    </location>
</feature>
<evidence type="ECO:0000256" key="11">
    <source>
        <dbReference type="ARBA" id="ARBA00047605"/>
    </source>
</evidence>
<gene>
    <name evidence="16" type="primary">ACAA1</name>
    <name evidence="16" type="ORF">HK097_007087</name>
</gene>
<dbReference type="FunFam" id="3.40.47.10:FF:000010">
    <property type="entry name" value="Acetyl-CoA acetyltransferase (Thiolase)"/>
    <property type="match status" value="1"/>
</dbReference>
<accession>A0AAD5X5F2</accession>
<dbReference type="InterPro" id="IPR020617">
    <property type="entry name" value="Thiolase_C"/>
</dbReference>
<keyword evidence="5" id="KW-0276">Fatty acid metabolism</keyword>
<dbReference type="PIRSF" id="PIRSF000429">
    <property type="entry name" value="Ac-CoA_Ac_transf"/>
    <property type="match status" value="1"/>
</dbReference>
<evidence type="ECO:0000256" key="6">
    <source>
        <dbReference type="ARBA" id="ARBA00022946"/>
    </source>
</evidence>
<keyword evidence="7" id="KW-0443">Lipid metabolism</keyword>
<evidence type="ECO:0000256" key="5">
    <source>
        <dbReference type="ARBA" id="ARBA00022832"/>
    </source>
</evidence>
<dbReference type="Pfam" id="PF02803">
    <property type="entry name" value="Thiolase_C"/>
    <property type="match status" value="1"/>
</dbReference>
<evidence type="ECO:0000256" key="13">
    <source>
        <dbReference type="RuleBase" id="RU003557"/>
    </source>
</evidence>
<dbReference type="GO" id="GO:0005777">
    <property type="term" value="C:peroxisome"/>
    <property type="evidence" value="ECO:0007669"/>
    <property type="project" value="UniProtKB-SubCell"/>
</dbReference>
<evidence type="ECO:0000256" key="2">
    <source>
        <dbReference type="ARBA" id="ARBA00004872"/>
    </source>
</evidence>
<organism evidence="16 17">
    <name type="scientific">Rhizophlyctis rosea</name>
    <dbReference type="NCBI Taxonomy" id="64517"/>
    <lineage>
        <taxon>Eukaryota</taxon>
        <taxon>Fungi</taxon>
        <taxon>Fungi incertae sedis</taxon>
        <taxon>Chytridiomycota</taxon>
        <taxon>Chytridiomycota incertae sedis</taxon>
        <taxon>Chytridiomycetes</taxon>
        <taxon>Rhizophlyctidales</taxon>
        <taxon>Rhizophlyctidaceae</taxon>
        <taxon>Rhizophlyctis</taxon>
    </lineage>
</organism>
<dbReference type="InterPro" id="IPR020616">
    <property type="entry name" value="Thiolase_N"/>
</dbReference>
<dbReference type="PANTHER" id="PTHR43853:SF8">
    <property type="entry name" value="3-KETOACYL-COA THIOLASE, PEROXISOMAL"/>
    <property type="match status" value="1"/>
</dbReference>
<comment type="similarity">
    <text evidence="3 13">Belongs to the thiolase-like superfamily. Thiolase family.</text>
</comment>
<dbReference type="InterPro" id="IPR002155">
    <property type="entry name" value="Thiolase"/>
</dbReference>
<dbReference type="PROSITE" id="PS00737">
    <property type="entry name" value="THIOLASE_2"/>
    <property type="match status" value="1"/>
</dbReference>
<dbReference type="AlphaFoldDB" id="A0AAD5X5F2"/>
<feature type="domain" description="Thiolase N-terminal" evidence="14">
    <location>
        <begin position="38"/>
        <end position="284"/>
    </location>
</feature>
<comment type="catalytic activity">
    <reaction evidence="11">
        <text>an acyl-CoA + acetyl-CoA = a 3-oxoacyl-CoA + CoA</text>
        <dbReference type="Rhea" id="RHEA:21564"/>
        <dbReference type="ChEBI" id="CHEBI:57287"/>
        <dbReference type="ChEBI" id="CHEBI:57288"/>
        <dbReference type="ChEBI" id="CHEBI:58342"/>
        <dbReference type="ChEBI" id="CHEBI:90726"/>
        <dbReference type="EC" id="2.3.1.16"/>
    </reaction>
</comment>
<dbReference type="InterPro" id="IPR016039">
    <property type="entry name" value="Thiolase-like"/>
</dbReference>
<dbReference type="PANTHER" id="PTHR43853">
    <property type="entry name" value="3-KETOACYL-COA THIOLASE, PEROXISOMAL"/>
    <property type="match status" value="1"/>
</dbReference>
<protein>
    <recommendedName>
        <fullName evidence="10">acetyl-CoA C-acyltransferase</fullName>
        <ecNumber evidence="10">2.3.1.16</ecNumber>
    </recommendedName>
</protein>
<sequence>MTSYANSALRRVENIASQFTGGAIGGGKAHAPKSPDDVVIVAALRTPLCKGGKGAFKETHPEYLLASSLKSIIEKTGIEPAVVGDIQVGNVLMPGAGVTTSRMAALYAGFPDSVALSAVNRQCSSGLTTCANIAGAIQAGYIDVGIGAGVESMSMYYGPAAMPTDLSPEILNYPPAADVLITMGQTSENVAAEFKVTREEQDQFALRSHNLAAKAQQEGLFDEEIVPVTLPDGTVVSKDDGIRPTTLENLAKLRPAFGKGGTTTAGNASQITDGAASVLLMRRSTAEKLGFRPLARWLGFSVIGVPPRIMGIGPEKAIPAVLQQVGLSQSEVGVFEVNEAFASQAVHCVNRLGIPLEKVNPKGGAIAFGHPMGATGARQVATLLPELRRRKEKYGVISMCVGIGMGAAAVIENEIL</sequence>
<comment type="caution">
    <text evidence="16">The sequence shown here is derived from an EMBL/GenBank/DDBJ whole genome shotgun (WGS) entry which is preliminary data.</text>
</comment>
<feature type="domain" description="Thiolase C-terminal" evidence="15">
    <location>
        <begin position="292"/>
        <end position="412"/>
    </location>
</feature>
<feature type="active site" description="Proton acceptor" evidence="12">
    <location>
        <position position="370"/>
    </location>
</feature>
<evidence type="ECO:0000256" key="10">
    <source>
        <dbReference type="ARBA" id="ARBA00024073"/>
    </source>
</evidence>
<dbReference type="CDD" id="cd00751">
    <property type="entry name" value="thiolase"/>
    <property type="match status" value="1"/>
</dbReference>
<dbReference type="GO" id="GO:0010124">
    <property type="term" value="P:phenylacetate catabolic process"/>
    <property type="evidence" value="ECO:0007669"/>
    <property type="project" value="TreeGrafter"/>
</dbReference>
<dbReference type="Gene3D" id="3.40.47.10">
    <property type="match status" value="2"/>
</dbReference>
<keyword evidence="6" id="KW-0809">Transit peptide</keyword>
<proteinExistence type="inferred from homology"/>
<keyword evidence="8" id="KW-0576">Peroxisome</keyword>
<evidence type="ECO:0000256" key="9">
    <source>
        <dbReference type="ARBA" id="ARBA00023315"/>
    </source>
</evidence>
<evidence type="ECO:0000256" key="7">
    <source>
        <dbReference type="ARBA" id="ARBA00023098"/>
    </source>
</evidence>
<keyword evidence="17" id="KW-1185">Reference proteome</keyword>
<dbReference type="NCBIfam" id="TIGR01930">
    <property type="entry name" value="AcCoA-C-Actrans"/>
    <property type="match status" value="1"/>
</dbReference>
<evidence type="ECO:0000259" key="14">
    <source>
        <dbReference type="Pfam" id="PF00108"/>
    </source>
</evidence>
<feature type="active site" description="Proton acceptor" evidence="12">
    <location>
        <position position="400"/>
    </location>
</feature>
<comment type="subcellular location">
    <subcellularLocation>
        <location evidence="1">Peroxisome</location>
    </subcellularLocation>
</comment>
<keyword evidence="9 13" id="KW-0012">Acyltransferase</keyword>
<dbReference type="EC" id="2.3.1.16" evidence="10"/>
<dbReference type="PROSITE" id="PS00099">
    <property type="entry name" value="THIOLASE_3"/>
    <property type="match status" value="1"/>
</dbReference>
<evidence type="ECO:0000256" key="3">
    <source>
        <dbReference type="ARBA" id="ARBA00010982"/>
    </source>
</evidence>
<dbReference type="GO" id="GO:0003988">
    <property type="term" value="F:acetyl-CoA C-acyltransferase activity"/>
    <property type="evidence" value="ECO:0007669"/>
    <property type="project" value="UniProtKB-EC"/>
</dbReference>
<dbReference type="InterPro" id="IPR020613">
    <property type="entry name" value="Thiolase_CS"/>
</dbReference>
<dbReference type="SUPFAM" id="SSF53901">
    <property type="entry name" value="Thiolase-like"/>
    <property type="match status" value="2"/>
</dbReference>
<comment type="pathway">
    <text evidence="2">Lipid metabolism; fatty acid metabolism.</text>
</comment>
<evidence type="ECO:0000256" key="8">
    <source>
        <dbReference type="ARBA" id="ARBA00023140"/>
    </source>
</evidence>
<dbReference type="EMBL" id="JADGJD010000346">
    <property type="protein sequence ID" value="KAJ3051899.1"/>
    <property type="molecule type" value="Genomic_DNA"/>
</dbReference>
<dbReference type="Pfam" id="PF00108">
    <property type="entry name" value="Thiolase_N"/>
    <property type="match status" value="1"/>
</dbReference>
<evidence type="ECO:0000313" key="16">
    <source>
        <dbReference type="EMBL" id="KAJ3051899.1"/>
    </source>
</evidence>